<reference evidence="4 5" key="1">
    <citation type="submission" date="2018-12" db="EMBL/GenBank/DDBJ databases">
        <title>Draft genome sequence of Xylaria grammica IHI A82.</title>
        <authorList>
            <person name="Buettner E."/>
            <person name="Kellner H."/>
        </authorList>
    </citation>
    <scope>NUCLEOTIDE SEQUENCE [LARGE SCALE GENOMIC DNA]</scope>
    <source>
        <strain evidence="4 5">IHI A82</strain>
    </source>
</reference>
<dbReference type="Pfam" id="PF04321">
    <property type="entry name" value="RmlD_sub_bind"/>
    <property type="match status" value="1"/>
</dbReference>
<dbReference type="FunFam" id="3.40.50.720:FF:000357">
    <property type="entry name" value="Methionine adenosyltransferase 2 subunit beta"/>
    <property type="match status" value="1"/>
</dbReference>
<dbReference type="GO" id="GO:0006556">
    <property type="term" value="P:S-adenosylmethionine biosynthetic process"/>
    <property type="evidence" value="ECO:0007669"/>
    <property type="project" value="UniProtKB-UniPathway"/>
</dbReference>
<feature type="compositionally biased region" description="Low complexity" evidence="1">
    <location>
        <begin position="583"/>
        <end position="601"/>
    </location>
</feature>
<feature type="transmembrane region" description="Helical" evidence="2">
    <location>
        <begin position="625"/>
        <end position="652"/>
    </location>
</feature>
<feature type="domain" description="RmlD-like substrate binding" evidence="3">
    <location>
        <begin position="6"/>
        <end position="297"/>
    </location>
</feature>
<dbReference type="InterPro" id="IPR005913">
    <property type="entry name" value="dTDP_dehydrorham_reduct"/>
</dbReference>
<evidence type="ECO:0000313" key="4">
    <source>
        <dbReference type="EMBL" id="RWA11487.1"/>
    </source>
</evidence>
<dbReference type="SUPFAM" id="SSF51735">
    <property type="entry name" value="NAD(P)-binding Rossmann-fold domains"/>
    <property type="match status" value="1"/>
</dbReference>
<dbReference type="EMBL" id="RYZI01000078">
    <property type="protein sequence ID" value="RWA11487.1"/>
    <property type="molecule type" value="Genomic_DNA"/>
</dbReference>
<organism evidence="4 5">
    <name type="scientific">Xylaria grammica</name>
    <dbReference type="NCBI Taxonomy" id="363999"/>
    <lineage>
        <taxon>Eukaryota</taxon>
        <taxon>Fungi</taxon>
        <taxon>Dikarya</taxon>
        <taxon>Ascomycota</taxon>
        <taxon>Pezizomycotina</taxon>
        <taxon>Sordariomycetes</taxon>
        <taxon>Xylariomycetidae</taxon>
        <taxon>Xylariales</taxon>
        <taxon>Xylariaceae</taxon>
        <taxon>Xylaria</taxon>
    </lineage>
</organism>
<keyword evidence="2" id="KW-0472">Membrane</keyword>
<evidence type="ECO:0000259" key="3">
    <source>
        <dbReference type="Pfam" id="PF04321"/>
    </source>
</evidence>
<dbReference type="UniPathway" id="UPA00315">
    <property type="reaction ID" value="UER00080"/>
</dbReference>
<comment type="caution">
    <text evidence="4">The sequence shown here is derived from an EMBL/GenBank/DDBJ whole genome shotgun (WGS) entry which is preliminary data.</text>
</comment>
<evidence type="ECO:0000256" key="1">
    <source>
        <dbReference type="SAM" id="MobiDB-lite"/>
    </source>
</evidence>
<dbReference type="Proteomes" id="UP000286045">
    <property type="component" value="Unassembled WGS sequence"/>
</dbReference>
<keyword evidence="5" id="KW-1185">Reference proteome</keyword>
<gene>
    <name evidence="4" type="ORF">EKO27_g3615</name>
</gene>
<feature type="region of interest" description="Disordered" evidence="1">
    <location>
        <begin position="656"/>
        <end position="700"/>
    </location>
</feature>
<feature type="region of interest" description="Disordered" evidence="1">
    <location>
        <begin position="583"/>
        <end position="622"/>
    </location>
</feature>
<proteinExistence type="predicted"/>
<accession>A0A439DAP0</accession>
<dbReference type="AlphaFoldDB" id="A0A439DAP0"/>
<dbReference type="CDD" id="cd05254">
    <property type="entry name" value="dTDP_HR_like_SDR_e"/>
    <property type="match status" value="1"/>
</dbReference>
<sequence length="731" mass="78757">MSGKTALVTGATGLLGRQVVRAFERGGWNVKGTGHSRADGSAVLRVDLAKLNEVEAALDVVKPNVVVHCAANRFPDKCDNDPEGTRALNVTATEDLASLCAIRDILLIYISTDYVFPGKPGDAPYTADAPPQPTNLYGQTKLDGERAVLRVFEKANKLGLGIVVRVPVLYGDAEVPAESAINVLMDSVWKAQEPDATIKMDHWALRYPTNTEDVGRVCHDVAAKYLGTDDRSALPQILQFSSEDKFTKYEICQAFGEIMGLPITAIKPNAEGNDPNATVQRPYDCHLSTAALKQIGIDVSTQDFIVLYDDNNLFEKGKVYKSTRAGSLVIKSPKHKLHYMMPPPAPEAMLYVESIRSTTTRAIIRGCTELSQYPFGISQKTHIAESSASGIVRLWIKLYPDKIHGGIGILYRRPGEIGKMSLTNLGPLPTNFAIASSCAKELDDVYKVYTSFDGWYYLLQGPVDQTSCYPSSYAANSKQYYSPARCPTGFTSACQSQNVAGTATETVLRCCPTHAKFECQTTTSYGWEETLGCIYPQDSSTTTVWTVSQVSSGLTALTTYTNVAGGINAYQIQVGFQSTDFASSTSTSRTTKAGAKSTSGTSTGGTSGNNNSSSSSKKKGRKGGIGGGAIAGIVIGAIAGFLAVVGLIWSIIRRRRRQDQDPQHEEQAQEFLGTEKLDSIAPSQDFQDKGAPENAAEPPQVVYEMAAPNNAVELDAGGVRPDMNAHRPASR</sequence>
<dbReference type="STRING" id="363999.A0A439DAP0"/>
<dbReference type="Gene3D" id="3.40.50.720">
    <property type="entry name" value="NAD(P)-binding Rossmann-like Domain"/>
    <property type="match status" value="1"/>
</dbReference>
<evidence type="ECO:0000256" key="2">
    <source>
        <dbReference type="SAM" id="Phobius"/>
    </source>
</evidence>
<name>A0A439DAP0_9PEZI</name>
<dbReference type="InterPro" id="IPR036291">
    <property type="entry name" value="NAD(P)-bd_dom_sf"/>
</dbReference>
<keyword evidence="2" id="KW-0812">Transmembrane</keyword>
<dbReference type="GO" id="GO:0048269">
    <property type="term" value="C:methionine adenosyltransferase complex"/>
    <property type="evidence" value="ECO:0007669"/>
    <property type="project" value="TreeGrafter"/>
</dbReference>
<dbReference type="PANTHER" id="PTHR10491">
    <property type="entry name" value="DTDP-4-DEHYDRORHAMNOSE REDUCTASE"/>
    <property type="match status" value="1"/>
</dbReference>
<dbReference type="GO" id="GO:0048270">
    <property type="term" value="F:methionine adenosyltransferase regulator activity"/>
    <property type="evidence" value="ECO:0007669"/>
    <property type="project" value="TreeGrafter"/>
</dbReference>
<feature type="compositionally biased region" description="Basic and acidic residues" evidence="1">
    <location>
        <begin position="658"/>
        <end position="678"/>
    </location>
</feature>
<protein>
    <recommendedName>
        <fullName evidence="3">RmlD-like substrate binding domain-containing protein</fullName>
    </recommendedName>
</protein>
<dbReference type="PANTHER" id="PTHR10491:SF4">
    <property type="entry name" value="METHIONINE ADENOSYLTRANSFERASE 2 SUBUNIT BETA"/>
    <property type="match status" value="1"/>
</dbReference>
<evidence type="ECO:0000313" key="5">
    <source>
        <dbReference type="Proteomes" id="UP000286045"/>
    </source>
</evidence>
<keyword evidence="2" id="KW-1133">Transmembrane helix</keyword>
<dbReference type="InterPro" id="IPR029903">
    <property type="entry name" value="RmlD-like-bd"/>
</dbReference>